<gene>
    <name evidence="1" type="ORF">MLD38_038879</name>
</gene>
<proteinExistence type="predicted"/>
<sequence length="225" mass="25169">MATASAVATEGRFEDEEQCEGSIPARSDDVLEFLDSLDAYLVRMESLSSQLRQGWFELASARHSMGPYRINRVLLDHKDHSAATYLLLNDDGYNERSNLQFRLCKWGSPSNTEETMEGKHDNSNITDHASDSLLRRRGAIQSPVEESKDNTPTKTSTLEEPSSPIQSERLKSLSVFGTLISPKLRTAQLSFESALESLVEMANLRSSVLSTYEKLAKELHEAKAR</sequence>
<accession>A0ACB9L2M0</accession>
<protein>
    <submittedName>
        <fullName evidence="1">Uncharacterized protein</fullName>
    </submittedName>
</protein>
<name>A0ACB9L2M0_9MYRT</name>
<keyword evidence="2" id="KW-1185">Reference proteome</keyword>
<reference evidence="2" key="1">
    <citation type="journal article" date="2023" name="Front. Plant Sci.">
        <title>Chromosomal-level genome assembly of Melastoma candidum provides insights into trichome evolution.</title>
        <authorList>
            <person name="Zhong Y."/>
            <person name="Wu W."/>
            <person name="Sun C."/>
            <person name="Zou P."/>
            <person name="Liu Y."/>
            <person name="Dai S."/>
            <person name="Zhou R."/>
        </authorList>
    </citation>
    <scope>NUCLEOTIDE SEQUENCE [LARGE SCALE GENOMIC DNA]</scope>
</reference>
<evidence type="ECO:0000313" key="2">
    <source>
        <dbReference type="Proteomes" id="UP001057402"/>
    </source>
</evidence>
<comment type="caution">
    <text evidence="1">The sequence shown here is derived from an EMBL/GenBank/DDBJ whole genome shotgun (WGS) entry which is preliminary data.</text>
</comment>
<dbReference type="EMBL" id="CM042891">
    <property type="protein sequence ID" value="KAI4303223.1"/>
    <property type="molecule type" value="Genomic_DNA"/>
</dbReference>
<organism evidence="1 2">
    <name type="scientific">Melastoma candidum</name>
    <dbReference type="NCBI Taxonomy" id="119954"/>
    <lineage>
        <taxon>Eukaryota</taxon>
        <taxon>Viridiplantae</taxon>
        <taxon>Streptophyta</taxon>
        <taxon>Embryophyta</taxon>
        <taxon>Tracheophyta</taxon>
        <taxon>Spermatophyta</taxon>
        <taxon>Magnoliopsida</taxon>
        <taxon>eudicotyledons</taxon>
        <taxon>Gunneridae</taxon>
        <taxon>Pentapetalae</taxon>
        <taxon>rosids</taxon>
        <taxon>malvids</taxon>
        <taxon>Myrtales</taxon>
        <taxon>Melastomataceae</taxon>
        <taxon>Melastomatoideae</taxon>
        <taxon>Melastomateae</taxon>
        <taxon>Melastoma</taxon>
    </lineage>
</organism>
<dbReference type="Proteomes" id="UP001057402">
    <property type="component" value="Chromosome 12"/>
</dbReference>
<evidence type="ECO:0000313" key="1">
    <source>
        <dbReference type="EMBL" id="KAI4303223.1"/>
    </source>
</evidence>